<dbReference type="CDD" id="cd06907">
    <property type="entry name" value="M14_AGBL2-3_like"/>
    <property type="match status" value="1"/>
</dbReference>
<dbReference type="PROSITE" id="PS52035">
    <property type="entry name" value="PEPTIDASE_M14"/>
    <property type="match status" value="1"/>
</dbReference>
<dbReference type="EMBL" id="GL448193">
    <property type="protein sequence ID" value="EFN85147.1"/>
    <property type="molecule type" value="Genomic_DNA"/>
</dbReference>
<dbReference type="PANTHER" id="PTHR12756">
    <property type="entry name" value="CYTOSOLIC CARBOXYPEPTIDASE"/>
    <property type="match status" value="1"/>
</dbReference>
<feature type="region of interest" description="Disordered" evidence="10">
    <location>
        <begin position="913"/>
        <end position="975"/>
    </location>
</feature>
<protein>
    <submittedName>
        <fullName evidence="12">Cytosolic carboxypeptidase 3</fullName>
    </submittedName>
</protein>
<feature type="compositionally biased region" description="Low complexity" evidence="10">
    <location>
        <begin position="1060"/>
        <end position="1069"/>
    </location>
</feature>
<dbReference type="Gene3D" id="2.60.40.3120">
    <property type="match status" value="1"/>
</dbReference>
<feature type="compositionally biased region" description="Basic residues" evidence="10">
    <location>
        <begin position="1098"/>
        <end position="1109"/>
    </location>
</feature>
<dbReference type="InterPro" id="IPR000834">
    <property type="entry name" value="Peptidase_M14"/>
</dbReference>
<dbReference type="PANTHER" id="PTHR12756:SF45">
    <property type="entry name" value="CYTOSOLIC CARBOXYPEPTIDASE NNA1"/>
    <property type="match status" value="1"/>
</dbReference>
<dbReference type="FunFam" id="3.40.630.10:FF:000011">
    <property type="entry name" value="cytosolic carboxypeptidase 2 isoform X1"/>
    <property type="match status" value="1"/>
</dbReference>
<evidence type="ECO:0000256" key="3">
    <source>
        <dbReference type="ARBA" id="ARBA00022645"/>
    </source>
</evidence>
<feature type="region of interest" description="Disordered" evidence="10">
    <location>
        <begin position="1012"/>
        <end position="1039"/>
    </location>
</feature>
<feature type="region of interest" description="Disordered" evidence="10">
    <location>
        <begin position="1055"/>
        <end position="1139"/>
    </location>
</feature>
<dbReference type="Gene3D" id="3.40.630.10">
    <property type="entry name" value="Zn peptidases"/>
    <property type="match status" value="1"/>
</dbReference>
<evidence type="ECO:0000256" key="2">
    <source>
        <dbReference type="ARBA" id="ARBA00005988"/>
    </source>
</evidence>
<dbReference type="SUPFAM" id="SSF53187">
    <property type="entry name" value="Zn-dependent exopeptidases"/>
    <property type="match status" value="1"/>
</dbReference>
<evidence type="ECO:0000256" key="6">
    <source>
        <dbReference type="ARBA" id="ARBA00022801"/>
    </source>
</evidence>
<dbReference type="InParanoid" id="E2BGL9"/>
<dbReference type="AlphaFoldDB" id="E2BGL9"/>
<dbReference type="GO" id="GO:0008270">
    <property type="term" value="F:zinc ion binding"/>
    <property type="evidence" value="ECO:0007669"/>
    <property type="project" value="InterPro"/>
</dbReference>
<evidence type="ECO:0000256" key="8">
    <source>
        <dbReference type="ARBA" id="ARBA00023049"/>
    </source>
</evidence>
<evidence type="ECO:0000313" key="12">
    <source>
        <dbReference type="EMBL" id="EFN85147.1"/>
    </source>
</evidence>
<gene>
    <name evidence="12" type="ORF">EAI_01231</name>
</gene>
<dbReference type="InterPro" id="IPR050821">
    <property type="entry name" value="Cytosolic_carboxypeptidase"/>
</dbReference>
<dbReference type="GO" id="GO:0004181">
    <property type="term" value="F:metallocarboxypeptidase activity"/>
    <property type="evidence" value="ECO:0007669"/>
    <property type="project" value="InterPro"/>
</dbReference>
<keyword evidence="7" id="KW-0862">Zinc</keyword>
<evidence type="ECO:0000256" key="9">
    <source>
        <dbReference type="PROSITE-ProRule" id="PRU01379"/>
    </source>
</evidence>
<evidence type="ECO:0000313" key="13">
    <source>
        <dbReference type="Proteomes" id="UP000008237"/>
    </source>
</evidence>
<dbReference type="OMA" id="TMEASMG"/>
<feature type="compositionally biased region" description="Polar residues" evidence="10">
    <location>
        <begin position="1012"/>
        <end position="1027"/>
    </location>
</feature>
<evidence type="ECO:0000256" key="10">
    <source>
        <dbReference type="SAM" id="MobiDB-lite"/>
    </source>
</evidence>
<feature type="compositionally biased region" description="Basic residues" evidence="10">
    <location>
        <begin position="933"/>
        <end position="943"/>
    </location>
</feature>
<keyword evidence="5" id="KW-0479">Metal-binding</keyword>
<keyword evidence="8" id="KW-0482">Metalloprotease</keyword>
<keyword evidence="13" id="KW-1185">Reference proteome</keyword>
<evidence type="ECO:0000256" key="4">
    <source>
        <dbReference type="ARBA" id="ARBA00022670"/>
    </source>
</evidence>
<proteinExistence type="inferred from homology"/>
<evidence type="ECO:0000259" key="11">
    <source>
        <dbReference type="PROSITE" id="PS52035"/>
    </source>
</evidence>
<feature type="region of interest" description="Disordered" evidence="10">
    <location>
        <begin position="639"/>
        <end position="668"/>
    </location>
</feature>
<keyword evidence="6" id="KW-0378">Hydrolase</keyword>
<dbReference type="Proteomes" id="UP000008237">
    <property type="component" value="Unassembled WGS sequence"/>
</dbReference>
<sequence length="1139" mass="129894">MTKAVSSSRVRELQAMLFPVQPIPGGMLSELQVPQELQVSPLERYDSSVLRREIESALFGIPLGLSQHRYSKETLRAVLDARCIVDGSIQEAARWPTECQVVPERIRHIENNSSIPEAFYVSTGKEPRPKPISDELGTVIFRYCPTNVTNYFSRSCVGGSTVLPFPTDFSGESSAADNKETTNENDIFFLAEASSRPKEDSTDLRFESRFESGNLGKVVKITDTYYQLYLRRDLYTQRHTQWYYFRVSNTRSRITYRFSIVNMCKEESLYNEGLKPLLYSTEDARTRSIGWRRCGDNITYYRNNDSSNDEERERHTLTFNISFPHDRDIVYLAHCYPYTYTDLQEYLGRIVADPAKTRFTKLRLLCRSLAGNGVYYLTITAPMHDDEARRKRGVIITARVHPGETPSSWMMKGIIDFLTGDTNRARELRERFVFKLVPMLNPDGVIVGNNRCSLSGKDLNRQYRTVMRESYPSVWHTKLMIRRLLEECGVAIYCDLHAHSRKHNIFAYGCESKRAGCNGKLSEQVFPLMLHKNAADKFSFENCKFHVEKGKEGTGRVVVWSMGVQNSYTMEASMGGSKMGSRCGTHFSTQDYEQIGKAFCETLLDFSDQDPTKTPDRPCPRTPNVKRQERLRNKIIARLTKEGSNAEEPTNIDLTDYSSDEGDTSQESFLSDDEKIEYTDVAWASEGGELLANRRRYLCVPPPSPTFVPPRSVGLCRRRARRDIAGRIYLERRRILARRAVMDLPTTDPGSDLCDLTDSADENFVRSEGRECEVWRRTSRERREEIVDLSETAVAEKEERRNKGLILPEIVRPRSVSFGEILPRKDHRKTRQRTRCLRALRNPSPVSPTSQEARIKLTSLRQQIWTGVPCTATAGECIDAARQADAFVKIPLSWGVSRHALMHYPTDSEATLKLQSKKPQSLAYEESKVDSRKTRRKSRRKRQGVAAESLPAQLKEVVDRADGSSKPSSKKKSSKFDWVQRAVNFNSRMKDARGAKSSFLAIEADSLKLLTASTTTPKKQRVQSQSQRPRKLEPRRKFRGIGVVASTCVDVINKTGGKVTRQPPRTPTTRSRRDALFRCESSTSDDASSLYDVSSKPKTVKKKQKKKKQQQLSKKQPPANRTTERRKRACSAKALRDNV</sequence>
<dbReference type="STRING" id="610380.E2BGL9"/>
<feature type="compositionally biased region" description="Acidic residues" evidence="10">
    <location>
        <begin position="658"/>
        <end position="668"/>
    </location>
</feature>
<dbReference type="InterPro" id="IPR040626">
    <property type="entry name" value="Pepdidase_M14_N"/>
</dbReference>
<dbReference type="GO" id="GO:0006508">
    <property type="term" value="P:proteolysis"/>
    <property type="evidence" value="ECO:0007669"/>
    <property type="project" value="UniProtKB-KW"/>
</dbReference>
<feature type="active site" description="Proton donor/acceptor" evidence="9">
    <location>
        <position position="571"/>
    </location>
</feature>
<evidence type="ECO:0000256" key="5">
    <source>
        <dbReference type="ARBA" id="ARBA00022723"/>
    </source>
</evidence>
<dbReference type="Pfam" id="PF00246">
    <property type="entry name" value="Peptidase_M14"/>
    <property type="match status" value="1"/>
</dbReference>
<reference evidence="12 13" key="1">
    <citation type="journal article" date="2010" name="Science">
        <title>Genomic comparison of the ants Camponotus floridanus and Harpegnathos saltator.</title>
        <authorList>
            <person name="Bonasio R."/>
            <person name="Zhang G."/>
            <person name="Ye C."/>
            <person name="Mutti N.S."/>
            <person name="Fang X."/>
            <person name="Qin N."/>
            <person name="Donahue G."/>
            <person name="Yang P."/>
            <person name="Li Q."/>
            <person name="Li C."/>
            <person name="Zhang P."/>
            <person name="Huang Z."/>
            <person name="Berger S.L."/>
            <person name="Reinberg D."/>
            <person name="Wang J."/>
            <person name="Liebig J."/>
        </authorList>
    </citation>
    <scope>NUCLEOTIDE SEQUENCE [LARGE SCALE GENOMIC DNA]</scope>
    <source>
        <strain evidence="12 13">R22 G/1</strain>
    </source>
</reference>
<evidence type="ECO:0000256" key="7">
    <source>
        <dbReference type="ARBA" id="ARBA00022833"/>
    </source>
</evidence>
<accession>E2BGL9</accession>
<dbReference type="MEROPS" id="M14.A21"/>
<comment type="cofactor">
    <cofactor evidence="1">
        <name>Zn(2+)</name>
        <dbReference type="ChEBI" id="CHEBI:29105"/>
    </cofactor>
</comment>
<feature type="domain" description="Peptidase M14" evidence="11">
    <location>
        <begin position="336"/>
        <end position="607"/>
    </location>
</feature>
<keyword evidence="4" id="KW-0645">Protease</keyword>
<evidence type="ECO:0000256" key="1">
    <source>
        <dbReference type="ARBA" id="ARBA00001947"/>
    </source>
</evidence>
<dbReference type="Pfam" id="PF18027">
    <property type="entry name" value="Pepdidase_M14_N"/>
    <property type="match status" value="1"/>
</dbReference>
<name>E2BGL9_HARSA</name>
<keyword evidence="3 12" id="KW-0121">Carboxypeptidase</keyword>
<comment type="similarity">
    <text evidence="2 9">Belongs to the peptidase M14 family.</text>
</comment>
<dbReference type="OrthoDB" id="10253041at2759"/>
<organism evidence="13">
    <name type="scientific">Harpegnathos saltator</name>
    <name type="common">Jerdon's jumping ant</name>
    <dbReference type="NCBI Taxonomy" id="610380"/>
    <lineage>
        <taxon>Eukaryota</taxon>
        <taxon>Metazoa</taxon>
        <taxon>Ecdysozoa</taxon>
        <taxon>Arthropoda</taxon>
        <taxon>Hexapoda</taxon>
        <taxon>Insecta</taxon>
        <taxon>Pterygota</taxon>
        <taxon>Neoptera</taxon>
        <taxon>Endopterygota</taxon>
        <taxon>Hymenoptera</taxon>
        <taxon>Apocrita</taxon>
        <taxon>Aculeata</taxon>
        <taxon>Formicoidea</taxon>
        <taxon>Formicidae</taxon>
        <taxon>Ponerinae</taxon>
        <taxon>Ponerini</taxon>
        <taxon>Harpegnathos</taxon>
    </lineage>
</organism>